<dbReference type="PROSITE" id="PS50082">
    <property type="entry name" value="WD_REPEATS_2"/>
    <property type="match status" value="5"/>
</dbReference>
<dbReference type="Gene3D" id="2.130.10.10">
    <property type="entry name" value="YVTN repeat-like/Quinoprotein amine dehydrogenase"/>
    <property type="match status" value="1"/>
</dbReference>
<dbReference type="PROSITE" id="PS50896">
    <property type="entry name" value="LISH"/>
    <property type="match status" value="1"/>
</dbReference>
<feature type="repeat" description="WD" evidence="5">
    <location>
        <begin position="227"/>
        <end position="261"/>
    </location>
</feature>
<dbReference type="InterPro" id="IPR036322">
    <property type="entry name" value="WD40_repeat_dom_sf"/>
</dbReference>
<gene>
    <name evidence="7" type="ORF">FA13DRAFT_1655918</name>
</gene>
<dbReference type="Pfam" id="PF00400">
    <property type="entry name" value="WD40"/>
    <property type="match status" value="6"/>
</dbReference>
<dbReference type="InterPro" id="IPR006594">
    <property type="entry name" value="LisH"/>
</dbReference>
<proteinExistence type="predicted"/>
<dbReference type="SMART" id="SM00320">
    <property type="entry name" value="WD40"/>
    <property type="match status" value="7"/>
</dbReference>
<evidence type="ECO:0000256" key="2">
    <source>
        <dbReference type="ARBA" id="ARBA00022574"/>
    </source>
</evidence>
<dbReference type="PROSITE" id="PS50294">
    <property type="entry name" value="WD_REPEATS_REGION"/>
    <property type="match status" value="4"/>
</dbReference>
<dbReference type="Gene3D" id="1.20.960.30">
    <property type="match status" value="1"/>
</dbReference>
<dbReference type="GO" id="GO:0006357">
    <property type="term" value="P:regulation of transcription by RNA polymerase II"/>
    <property type="evidence" value="ECO:0007669"/>
    <property type="project" value="TreeGrafter"/>
</dbReference>
<feature type="region of interest" description="Disordered" evidence="6">
    <location>
        <begin position="105"/>
        <end position="221"/>
    </location>
</feature>
<dbReference type="STRING" id="71717.A0A4Y7TYQ7"/>
<dbReference type="AlphaFoldDB" id="A0A4Y7TYQ7"/>
<dbReference type="PRINTS" id="PR00320">
    <property type="entry name" value="GPROTEINBRPT"/>
</dbReference>
<organism evidence="7 8">
    <name type="scientific">Coprinellus micaceus</name>
    <name type="common">Glistening ink-cap mushroom</name>
    <name type="synonym">Coprinus micaceus</name>
    <dbReference type="NCBI Taxonomy" id="71717"/>
    <lineage>
        <taxon>Eukaryota</taxon>
        <taxon>Fungi</taxon>
        <taxon>Dikarya</taxon>
        <taxon>Basidiomycota</taxon>
        <taxon>Agaricomycotina</taxon>
        <taxon>Agaricomycetes</taxon>
        <taxon>Agaricomycetidae</taxon>
        <taxon>Agaricales</taxon>
        <taxon>Agaricineae</taxon>
        <taxon>Psathyrellaceae</taxon>
        <taxon>Coprinellus</taxon>
    </lineage>
</organism>
<protein>
    <submittedName>
        <fullName evidence="7">WD40 repeat-like protein</fullName>
    </submittedName>
</protein>
<evidence type="ECO:0000313" key="8">
    <source>
        <dbReference type="Proteomes" id="UP000298030"/>
    </source>
</evidence>
<dbReference type="GO" id="GO:0003714">
    <property type="term" value="F:transcription corepressor activity"/>
    <property type="evidence" value="ECO:0007669"/>
    <property type="project" value="InterPro"/>
</dbReference>
<keyword evidence="2 5" id="KW-0853">WD repeat</keyword>
<feature type="repeat" description="WD" evidence="5">
    <location>
        <begin position="327"/>
        <end position="368"/>
    </location>
</feature>
<feature type="repeat" description="WD" evidence="5">
    <location>
        <begin position="476"/>
        <end position="523"/>
    </location>
</feature>
<dbReference type="InterPro" id="IPR019775">
    <property type="entry name" value="WD40_repeat_CS"/>
</dbReference>
<dbReference type="CDD" id="cd00200">
    <property type="entry name" value="WD40"/>
    <property type="match status" value="1"/>
</dbReference>
<feature type="compositionally biased region" description="Low complexity" evidence="6">
    <location>
        <begin position="105"/>
        <end position="117"/>
    </location>
</feature>
<evidence type="ECO:0000256" key="6">
    <source>
        <dbReference type="SAM" id="MobiDB-lite"/>
    </source>
</evidence>
<dbReference type="PANTHER" id="PTHR22846">
    <property type="entry name" value="WD40 REPEAT PROTEIN"/>
    <property type="match status" value="1"/>
</dbReference>
<dbReference type="OrthoDB" id="1367865at2759"/>
<feature type="compositionally biased region" description="Low complexity" evidence="6">
    <location>
        <begin position="131"/>
        <end position="153"/>
    </location>
</feature>
<keyword evidence="3" id="KW-0677">Repeat</keyword>
<keyword evidence="4" id="KW-0539">Nucleus</keyword>
<evidence type="ECO:0000256" key="1">
    <source>
        <dbReference type="ARBA" id="ARBA00004123"/>
    </source>
</evidence>
<evidence type="ECO:0000256" key="5">
    <source>
        <dbReference type="PROSITE-ProRule" id="PRU00221"/>
    </source>
</evidence>
<feature type="repeat" description="WD" evidence="5">
    <location>
        <begin position="524"/>
        <end position="565"/>
    </location>
</feature>
<dbReference type="PROSITE" id="PS00678">
    <property type="entry name" value="WD_REPEATS_1"/>
    <property type="match status" value="2"/>
</dbReference>
<accession>A0A4Y7TYQ7</accession>
<keyword evidence="8" id="KW-1185">Reference proteome</keyword>
<dbReference type="InterPro" id="IPR045183">
    <property type="entry name" value="Ebi-like"/>
</dbReference>
<evidence type="ECO:0000256" key="3">
    <source>
        <dbReference type="ARBA" id="ARBA00022737"/>
    </source>
</evidence>
<evidence type="ECO:0000256" key="4">
    <source>
        <dbReference type="ARBA" id="ARBA00023242"/>
    </source>
</evidence>
<comment type="subcellular location">
    <subcellularLocation>
        <location evidence="1">Nucleus</location>
    </subcellularLocation>
</comment>
<dbReference type="SUPFAM" id="SSF50978">
    <property type="entry name" value="WD40 repeat-like"/>
    <property type="match status" value="1"/>
</dbReference>
<dbReference type="InterPro" id="IPR015943">
    <property type="entry name" value="WD40/YVTN_repeat-like_dom_sf"/>
</dbReference>
<dbReference type="Pfam" id="PF08513">
    <property type="entry name" value="LisH"/>
    <property type="match status" value="1"/>
</dbReference>
<dbReference type="PANTHER" id="PTHR22846:SF2">
    <property type="entry name" value="F-BOX-LIKE_WD REPEAT-CONTAINING PROTEIN EBI"/>
    <property type="match status" value="1"/>
</dbReference>
<dbReference type="InterPro" id="IPR020472">
    <property type="entry name" value="WD40_PAC1"/>
</dbReference>
<name>A0A4Y7TYQ7_COPMI</name>
<comment type="caution">
    <text evidence="7">The sequence shown here is derived from an EMBL/GenBank/DDBJ whole genome shotgun (WGS) entry which is preliminary data.</text>
</comment>
<dbReference type="Proteomes" id="UP000298030">
    <property type="component" value="Unassembled WGS sequence"/>
</dbReference>
<dbReference type="EMBL" id="QPFP01000002">
    <property type="protein sequence ID" value="TEB38709.1"/>
    <property type="molecule type" value="Genomic_DNA"/>
</dbReference>
<reference evidence="7 8" key="1">
    <citation type="journal article" date="2019" name="Nat. Ecol. Evol.">
        <title>Megaphylogeny resolves global patterns of mushroom evolution.</title>
        <authorList>
            <person name="Varga T."/>
            <person name="Krizsan K."/>
            <person name="Foldi C."/>
            <person name="Dima B."/>
            <person name="Sanchez-Garcia M."/>
            <person name="Sanchez-Ramirez S."/>
            <person name="Szollosi G.J."/>
            <person name="Szarkandi J.G."/>
            <person name="Papp V."/>
            <person name="Albert L."/>
            <person name="Andreopoulos W."/>
            <person name="Angelini C."/>
            <person name="Antonin V."/>
            <person name="Barry K.W."/>
            <person name="Bougher N.L."/>
            <person name="Buchanan P."/>
            <person name="Buyck B."/>
            <person name="Bense V."/>
            <person name="Catcheside P."/>
            <person name="Chovatia M."/>
            <person name="Cooper J."/>
            <person name="Damon W."/>
            <person name="Desjardin D."/>
            <person name="Finy P."/>
            <person name="Geml J."/>
            <person name="Haridas S."/>
            <person name="Hughes K."/>
            <person name="Justo A."/>
            <person name="Karasinski D."/>
            <person name="Kautmanova I."/>
            <person name="Kiss B."/>
            <person name="Kocsube S."/>
            <person name="Kotiranta H."/>
            <person name="LaButti K.M."/>
            <person name="Lechner B.E."/>
            <person name="Liimatainen K."/>
            <person name="Lipzen A."/>
            <person name="Lukacs Z."/>
            <person name="Mihaltcheva S."/>
            <person name="Morgado L.N."/>
            <person name="Niskanen T."/>
            <person name="Noordeloos M.E."/>
            <person name="Ohm R.A."/>
            <person name="Ortiz-Santana B."/>
            <person name="Ovrebo C."/>
            <person name="Racz N."/>
            <person name="Riley R."/>
            <person name="Savchenko A."/>
            <person name="Shiryaev A."/>
            <person name="Soop K."/>
            <person name="Spirin V."/>
            <person name="Szebenyi C."/>
            <person name="Tomsovsky M."/>
            <person name="Tulloss R.E."/>
            <person name="Uehling J."/>
            <person name="Grigoriev I.V."/>
            <person name="Vagvolgyi C."/>
            <person name="Papp T."/>
            <person name="Martin F.M."/>
            <person name="Miettinen O."/>
            <person name="Hibbett D.S."/>
            <person name="Nagy L.G."/>
        </authorList>
    </citation>
    <scope>NUCLEOTIDE SEQUENCE [LARGE SCALE GENOMIC DNA]</scope>
    <source>
        <strain evidence="7 8">FP101781</strain>
    </source>
</reference>
<feature type="repeat" description="WD" evidence="5">
    <location>
        <begin position="419"/>
        <end position="450"/>
    </location>
</feature>
<dbReference type="GO" id="GO:0000118">
    <property type="term" value="C:histone deacetylase complex"/>
    <property type="evidence" value="ECO:0007669"/>
    <property type="project" value="TreeGrafter"/>
</dbReference>
<evidence type="ECO:0000313" key="7">
    <source>
        <dbReference type="EMBL" id="TEB38709.1"/>
    </source>
</evidence>
<dbReference type="InterPro" id="IPR001680">
    <property type="entry name" value="WD40_rpt"/>
</dbReference>
<sequence>MMTAGAPLRITADELNCLIYSYFQDSGLVHSAFTILNEGHIQNSPYLAKHIPRGELIDLLGKALLYLEVEAHWRPDAITTDCQVGFSLLEPHICSSDAIMKPPVSSSSTSAVPLSMPQPQTSLLPIPPPSASAKVSSSSIKSSSFVSQSKTSQLPPVEAGSKRKSSPVAVDVPTEKRQKTEPQPSTSQILLGRNGQASKPKPAKESKKTRAQGPGDDETDLRSIRMLSGHNTEVFVCAWNPASPDILSTGAKDSEVILWDLAKKATSPNEFVTEGHMLASLGKLSQAGQQGDLTSLHWSHDGQLLAIGSYDSVLRVATKRGTIWMTSNLHEGPIFATRFSRKGAMLLTASLDGTACVWDVTNKKLHRQYRSHKGNLTKLIFSDSCLDVDWINDKIFASTGADRRVLLMHIDQDEPIKILEGHEEEVNQIRVNSAGTRIASCSDDGTSRIWRTDNIFAEPEGIPGLSNSTPDNAVVLQGHSEPVSAVAWCPAAVLWNGHEILATASFDKTARLWDSVTGDCLATFTDHFRPVYTLTFCPDGRFVATGGGDGWLYVYSTTTHKLVWSWFAGADRPGVFEVDWQMKNGYNRISLALEARKVMVLDCTKIPALQ</sequence>